<reference evidence="1 2" key="1">
    <citation type="submission" date="2019-09" db="EMBL/GenBank/DDBJ databases">
        <title>Genome sequence of Rhodovastum atsumiense, a diverse member of the Acetobacteraceae family of non-sulfur purple photosynthetic bacteria.</title>
        <authorList>
            <person name="Meyer T."/>
            <person name="Kyndt J."/>
        </authorList>
    </citation>
    <scope>NUCLEOTIDE SEQUENCE [LARGE SCALE GENOMIC DNA]</scope>
    <source>
        <strain evidence="1 2">DSM 21279</strain>
    </source>
</reference>
<name>A0A5M6J1D8_9PROT</name>
<evidence type="ECO:0000313" key="1">
    <source>
        <dbReference type="EMBL" id="KAA5613458.1"/>
    </source>
</evidence>
<evidence type="ECO:0000313" key="2">
    <source>
        <dbReference type="Proteomes" id="UP000325255"/>
    </source>
</evidence>
<proteinExistence type="predicted"/>
<dbReference type="EMBL" id="VWPK01000006">
    <property type="protein sequence ID" value="KAA5613458.1"/>
    <property type="molecule type" value="Genomic_DNA"/>
</dbReference>
<organism evidence="1 2">
    <name type="scientific">Rhodovastum atsumiense</name>
    <dbReference type="NCBI Taxonomy" id="504468"/>
    <lineage>
        <taxon>Bacteria</taxon>
        <taxon>Pseudomonadati</taxon>
        <taxon>Pseudomonadota</taxon>
        <taxon>Alphaproteobacteria</taxon>
        <taxon>Acetobacterales</taxon>
        <taxon>Acetobacteraceae</taxon>
        <taxon>Rhodovastum</taxon>
    </lineage>
</organism>
<sequence>MSLNLGLPGRLGASLRPVGMGADGHVRAEAAAAELLDGDLVALLLHRTGRGHHARRGVSGRVGEAVARVSLAVARIRRRLMAMPRPVGQDSRLLGT</sequence>
<keyword evidence="2" id="KW-1185">Reference proteome</keyword>
<accession>A0A5M6J1D8</accession>
<protein>
    <submittedName>
        <fullName evidence="1">Uncharacterized protein</fullName>
    </submittedName>
</protein>
<dbReference type="AlphaFoldDB" id="A0A5M6J1D8"/>
<dbReference type="Proteomes" id="UP000325255">
    <property type="component" value="Unassembled WGS sequence"/>
</dbReference>
<dbReference type="RefSeq" id="WP_150039569.1">
    <property type="nucleotide sequence ID" value="NZ_OW485601.1"/>
</dbReference>
<comment type="caution">
    <text evidence="1">The sequence shown here is derived from an EMBL/GenBank/DDBJ whole genome shotgun (WGS) entry which is preliminary data.</text>
</comment>
<gene>
    <name evidence="1" type="ORF">F1189_05210</name>
</gene>